<dbReference type="EMBL" id="QNUK01000160">
    <property type="protein sequence ID" value="KAF5899677.1"/>
    <property type="molecule type" value="Genomic_DNA"/>
</dbReference>
<proteinExistence type="predicted"/>
<feature type="non-terminal residue" evidence="1">
    <location>
        <position position="50"/>
    </location>
</feature>
<sequence length="50" mass="5532">MGREINQGLRAGEGVESALKLRAFTIPRDDREKMAHISLLNSLLSITGHE</sequence>
<gene>
    <name evidence="1" type="ORF">DAT39_010630</name>
</gene>
<comment type="caution">
    <text evidence="1">The sequence shown here is derived from an EMBL/GenBank/DDBJ whole genome shotgun (WGS) entry which is preliminary data.</text>
</comment>
<accession>A0A8J4UN44</accession>
<name>A0A8J4UN44_CLAMG</name>
<organism evidence="1 2">
    <name type="scientific">Clarias magur</name>
    <name type="common">Asian catfish</name>
    <name type="synonym">Macropteronotus magur</name>
    <dbReference type="NCBI Taxonomy" id="1594786"/>
    <lineage>
        <taxon>Eukaryota</taxon>
        <taxon>Metazoa</taxon>
        <taxon>Chordata</taxon>
        <taxon>Craniata</taxon>
        <taxon>Vertebrata</taxon>
        <taxon>Euteleostomi</taxon>
        <taxon>Actinopterygii</taxon>
        <taxon>Neopterygii</taxon>
        <taxon>Teleostei</taxon>
        <taxon>Ostariophysi</taxon>
        <taxon>Siluriformes</taxon>
        <taxon>Clariidae</taxon>
        <taxon>Clarias</taxon>
    </lineage>
</organism>
<evidence type="ECO:0000313" key="2">
    <source>
        <dbReference type="Proteomes" id="UP000727407"/>
    </source>
</evidence>
<protein>
    <submittedName>
        <fullName evidence="1">Uncharacterized protein</fullName>
    </submittedName>
</protein>
<reference evidence="1" key="1">
    <citation type="submission" date="2020-07" db="EMBL/GenBank/DDBJ databases">
        <title>Clarias magur genome sequencing, assembly and annotation.</title>
        <authorList>
            <person name="Kushwaha B."/>
            <person name="Kumar R."/>
            <person name="Das P."/>
            <person name="Joshi C.G."/>
            <person name="Kumar D."/>
            <person name="Nagpure N.S."/>
            <person name="Pandey M."/>
            <person name="Agarwal S."/>
            <person name="Srivastava S."/>
            <person name="Singh M."/>
            <person name="Sahoo L."/>
            <person name="Jayasankar P."/>
            <person name="Meher P.K."/>
            <person name="Koringa P.G."/>
            <person name="Iquebal M.A."/>
            <person name="Das S.P."/>
            <person name="Bit A."/>
            <person name="Patnaik S."/>
            <person name="Patel N."/>
            <person name="Shah T.M."/>
            <person name="Hinsu A."/>
            <person name="Jena J.K."/>
        </authorList>
    </citation>
    <scope>NUCLEOTIDE SEQUENCE</scope>
    <source>
        <strain evidence="1">CIFAMagur01</strain>
        <tissue evidence="1">Testis</tissue>
    </source>
</reference>
<dbReference type="AlphaFoldDB" id="A0A8J4UN44"/>
<evidence type="ECO:0000313" key="1">
    <source>
        <dbReference type="EMBL" id="KAF5899677.1"/>
    </source>
</evidence>
<dbReference type="Proteomes" id="UP000727407">
    <property type="component" value="Unassembled WGS sequence"/>
</dbReference>
<keyword evidence="2" id="KW-1185">Reference proteome</keyword>